<dbReference type="InterPro" id="IPR011043">
    <property type="entry name" value="Gal_Oxase/kelch_b-propeller"/>
</dbReference>
<dbReference type="SUPFAM" id="SSF50965">
    <property type="entry name" value="Galactose oxidase, central domain"/>
    <property type="match status" value="1"/>
</dbReference>
<dbReference type="EMBL" id="JACVVK020000225">
    <property type="protein sequence ID" value="KAK7483548.1"/>
    <property type="molecule type" value="Genomic_DNA"/>
</dbReference>
<proteinExistence type="predicted"/>
<dbReference type="Proteomes" id="UP001519460">
    <property type="component" value="Unassembled WGS sequence"/>
</dbReference>
<name>A0ABD0K906_9CAEN</name>
<protein>
    <submittedName>
        <fullName evidence="1">Uncharacterized protein</fullName>
    </submittedName>
</protein>
<gene>
    <name evidence="1" type="ORF">BaRGS_00025222</name>
</gene>
<dbReference type="AlphaFoldDB" id="A0ABD0K906"/>
<keyword evidence="2" id="KW-1185">Reference proteome</keyword>
<comment type="caution">
    <text evidence="1">The sequence shown here is derived from an EMBL/GenBank/DDBJ whole genome shotgun (WGS) entry which is preliminary data.</text>
</comment>
<organism evidence="1 2">
    <name type="scientific">Batillaria attramentaria</name>
    <dbReference type="NCBI Taxonomy" id="370345"/>
    <lineage>
        <taxon>Eukaryota</taxon>
        <taxon>Metazoa</taxon>
        <taxon>Spiralia</taxon>
        <taxon>Lophotrochozoa</taxon>
        <taxon>Mollusca</taxon>
        <taxon>Gastropoda</taxon>
        <taxon>Caenogastropoda</taxon>
        <taxon>Sorbeoconcha</taxon>
        <taxon>Cerithioidea</taxon>
        <taxon>Batillariidae</taxon>
        <taxon>Batillaria</taxon>
    </lineage>
</organism>
<reference evidence="1 2" key="1">
    <citation type="journal article" date="2023" name="Sci. Data">
        <title>Genome assembly of the Korean intertidal mud-creeper Batillaria attramentaria.</title>
        <authorList>
            <person name="Patra A.K."/>
            <person name="Ho P.T."/>
            <person name="Jun S."/>
            <person name="Lee S.J."/>
            <person name="Kim Y."/>
            <person name="Won Y.J."/>
        </authorList>
    </citation>
    <scope>NUCLEOTIDE SEQUENCE [LARGE SCALE GENOMIC DNA]</scope>
    <source>
        <strain evidence="1">Wonlab-2016</strain>
    </source>
</reference>
<evidence type="ECO:0000313" key="2">
    <source>
        <dbReference type="Proteomes" id="UP001519460"/>
    </source>
</evidence>
<evidence type="ECO:0000313" key="1">
    <source>
        <dbReference type="EMBL" id="KAK7483548.1"/>
    </source>
</evidence>
<sequence length="171" mass="18951">MYDPIDDLWSEAVEGMMMPHEREKHNMIAVGSSKIFFIAGRGFDQETFSEKDESEVCHYNLGGHEGIQTGTKPLWDTEHPCMLYPHSNGAAILLGFTTMYSTVPLYANAKCSCWRVGTLANQTRKMNRQTCIWDGPGMVRSWSIYSSLMGSRDWCSLREGGGGVGQGAAGL</sequence>
<accession>A0ABD0K906</accession>